<proteinExistence type="predicted"/>
<reference evidence="1" key="1">
    <citation type="submission" date="2024-01" db="EMBL/GenBank/DDBJ databases">
        <authorList>
            <person name="Webb A."/>
        </authorList>
    </citation>
    <scope>NUCLEOTIDE SEQUENCE</scope>
    <source>
        <strain evidence="1">Pm1</strain>
    </source>
</reference>
<evidence type="ECO:0000313" key="1">
    <source>
        <dbReference type="EMBL" id="CAK7942011.1"/>
    </source>
</evidence>
<evidence type="ECO:0000313" key="2">
    <source>
        <dbReference type="Proteomes" id="UP001162060"/>
    </source>
</evidence>
<gene>
    <name evidence="1" type="ORF">PM001_LOCUS27161</name>
</gene>
<dbReference type="EMBL" id="CAKLBY020000267">
    <property type="protein sequence ID" value="CAK7942011.1"/>
    <property type="molecule type" value="Genomic_DNA"/>
</dbReference>
<dbReference type="AlphaFoldDB" id="A0AAV1V5W9"/>
<comment type="caution">
    <text evidence="1">The sequence shown here is derived from an EMBL/GenBank/DDBJ whole genome shotgun (WGS) entry which is preliminary data.</text>
</comment>
<dbReference type="Proteomes" id="UP001162060">
    <property type="component" value="Unassembled WGS sequence"/>
</dbReference>
<name>A0AAV1V5W9_9STRA</name>
<accession>A0AAV1V5W9</accession>
<protein>
    <submittedName>
        <fullName evidence="1">Uncharacterized protein</fullName>
    </submittedName>
</protein>
<organism evidence="1 2">
    <name type="scientific">Peronospora matthiolae</name>
    <dbReference type="NCBI Taxonomy" id="2874970"/>
    <lineage>
        <taxon>Eukaryota</taxon>
        <taxon>Sar</taxon>
        <taxon>Stramenopiles</taxon>
        <taxon>Oomycota</taxon>
        <taxon>Peronosporomycetes</taxon>
        <taxon>Peronosporales</taxon>
        <taxon>Peronosporaceae</taxon>
        <taxon>Peronospora</taxon>
    </lineage>
</organism>
<sequence>MNEFRVERVIGGTLETLVAHLPFVDQSHLSIRRPCVHVQLEQEDINNDKVSALGLYRPIVTSDTRRRAIPRGPWLRCYRL</sequence>